<dbReference type="Pfam" id="PF00664">
    <property type="entry name" value="ABC_membrane"/>
    <property type="match status" value="1"/>
</dbReference>
<keyword evidence="7 8" id="KW-0472">Membrane</keyword>
<evidence type="ECO:0000256" key="3">
    <source>
        <dbReference type="ARBA" id="ARBA00022692"/>
    </source>
</evidence>
<dbReference type="EMBL" id="QZCW01000003">
    <property type="protein sequence ID" value="MCW5322805.1"/>
    <property type="molecule type" value="Genomic_DNA"/>
</dbReference>
<feature type="transmembrane region" description="Helical" evidence="8">
    <location>
        <begin position="246"/>
        <end position="265"/>
    </location>
</feature>
<dbReference type="SUPFAM" id="SSF90123">
    <property type="entry name" value="ABC transporter transmembrane region"/>
    <property type="match status" value="1"/>
</dbReference>
<keyword evidence="12" id="KW-1185">Reference proteome</keyword>
<feature type="domain" description="ABC transporter" evidence="9">
    <location>
        <begin position="328"/>
        <end position="561"/>
    </location>
</feature>
<dbReference type="Proteomes" id="UP001208935">
    <property type="component" value="Unassembled WGS sequence"/>
</dbReference>
<dbReference type="PROSITE" id="PS50893">
    <property type="entry name" value="ABC_TRANSPORTER_2"/>
    <property type="match status" value="1"/>
</dbReference>
<keyword evidence="4" id="KW-0547">Nucleotide-binding</keyword>
<dbReference type="RefSeq" id="WP_265282918.1">
    <property type="nucleotide sequence ID" value="NZ_QZCW01000003.1"/>
</dbReference>
<dbReference type="GO" id="GO:0005524">
    <property type="term" value="F:ATP binding"/>
    <property type="evidence" value="ECO:0007669"/>
    <property type="project" value="UniProtKB-KW"/>
</dbReference>
<dbReference type="PROSITE" id="PS50929">
    <property type="entry name" value="ABC_TM1F"/>
    <property type="match status" value="1"/>
</dbReference>
<keyword evidence="3 8" id="KW-0812">Transmembrane</keyword>
<dbReference type="Gene3D" id="1.20.1560.10">
    <property type="entry name" value="ABC transporter type 1, transmembrane domain"/>
    <property type="match status" value="1"/>
</dbReference>
<dbReference type="InterPro" id="IPR027417">
    <property type="entry name" value="P-loop_NTPase"/>
</dbReference>
<organism evidence="11 12">
    <name type="scientific">Verminephrobacter aporrectodeae subsp. tuberculatae</name>
    <dbReference type="NCBI Taxonomy" id="1110392"/>
    <lineage>
        <taxon>Bacteria</taxon>
        <taxon>Pseudomonadati</taxon>
        <taxon>Pseudomonadota</taxon>
        <taxon>Betaproteobacteria</taxon>
        <taxon>Burkholderiales</taxon>
        <taxon>Comamonadaceae</taxon>
        <taxon>Verminephrobacter</taxon>
    </lineage>
</organism>
<feature type="transmembrane region" description="Helical" evidence="8">
    <location>
        <begin position="21"/>
        <end position="40"/>
    </location>
</feature>
<evidence type="ECO:0000313" key="11">
    <source>
        <dbReference type="EMBL" id="MCW5322805.1"/>
    </source>
</evidence>
<reference evidence="12" key="1">
    <citation type="submission" date="2023-07" db="EMBL/GenBank/DDBJ databases">
        <title>Verminephrobacter genomes.</title>
        <authorList>
            <person name="Lund M.B."/>
        </authorList>
    </citation>
    <scope>NUCLEOTIDE SEQUENCE [LARGE SCALE GENOMIC DNA]</scope>
    <source>
        <strain evidence="12">AtM5-05</strain>
    </source>
</reference>
<proteinExistence type="predicted"/>
<dbReference type="SMART" id="SM00382">
    <property type="entry name" value="AAA"/>
    <property type="match status" value="1"/>
</dbReference>
<feature type="transmembrane region" description="Helical" evidence="8">
    <location>
        <begin position="159"/>
        <end position="178"/>
    </location>
</feature>
<keyword evidence="6 8" id="KW-1133">Transmembrane helix</keyword>
<dbReference type="InterPro" id="IPR039421">
    <property type="entry name" value="Type_1_exporter"/>
</dbReference>
<evidence type="ECO:0000256" key="6">
    <source>
        <dbReference type="ARBA" id="ARBA00022989"/>
    </source>
</evidence>
<protein>
    <submittedName>
        <fullName evidence="11">ATP-binding cassette domain-containing protein</fullName>
    </submittedName>
</protein>
<feature type="domain" description="ABC transmembrane type-1" evidence="10">
    <location>
        <begin position="24"/>
        <end position="262"/>
    </location>
</feature>
<evidence type="ECO:0000256" key="7">
    <source>
        <dbReference type="ARBA" id="ARBA00023136"/>
    </source>
</evidence>
<gene>
    <name evidence="11" type="ORF">D5039_17120</name>
</gene>
<feature type="transmembrane region" description="Helical" evidence="8">
    <location>
        <begin position="52"/>
        <end position="73"/>
    </location>
</feature>
<sequence>MIRWFRKLLHGSATGRDFSRYLWLTWIDILLLALPPVAAAEFIRQAYLQEGWPASGAIFLGIALGSPLLRLAVQWKARMLGAKTVFAAISAYRRQLVRRVLATPLWQLHKWPEGQWLERLGGDIRQIQEGIFIVLVRLQVNLLLAAILLLYVGYYRPEVLGGFLLALALCLVVGHCLLTTITRHVDKLNECNMAVRARLATMMDGIRTLRLFGATRLPALRLDIHLQAQRQAQQRAIPALAVRDQIFHALLELCLILGLLLAWRAQADADLLPVLLILPIAHHNLYGAWQEWGLLKWTRQAWVRVQALAELPQQLQGATPLPGRPETLSVNAVGFAYADRPVLDAVDARFSPGSHSVIVGRNGAGKSTLLMVLARLYDHGDGQILLGGVPIHTATLGSWRAHVAVVLQDTALLPGTLRDNLLLGRPDAKDEELNEALHKACCDDFVAQWEGGLDTVLSEGGVIPSAGERQRIAIARALLKDAPIVLLDEVTSGLDSVSASRVQQAIQVLARHRTVIQVTHSLLQAVRADQVLVLSTGKVIEMGKHAALLHADRTYAALWSLYQHSLQWRVIG</sequence>
<comment type="subcellular location">
    <subcellularLocation>
        <location evidence="1">Cell membrane</location>
        <topology evidence="1">Multi-pass membrane protein</topology>
    </subcellularLocation>
</comment>
<dbReference type="PANTHER" id="PTHR24221">
    <property type="entry name" value="ATP-BINDING CASSETTE SUB-FAMILY B"/>
    <property type="match status" value="1"/>
</dbReference>
<evidence type="ECO:0000313" key="12">
    <source>
        <dbReference type="Proteomes" id="UP001208935"/>
    </source>
</evidence>
<accession>A0ABT3KYD5</accession>
<comment type="caution">
    <text evidence="11">The sequence shown here is derived from an EMBL/GenBank/DDBJ whole genome shotgun (WGS) entry which is preliminary data.</text>
</comment>
<dbReference type="InterPro" id="IPR011527">
    <property type="entry name" value="ABC1_TM_dom"/>
</dbReference>
<dbReference type="InterPro" id="IPR003593">
    <property type="entry name" value="AAA+_ATPase"/>
</dbReference>
<evidence type="ECO:0000259" key="10">
    <source>
        <dbReference type="PROSITE" id="PS50929"/>
    </source>
</evidence>
<dbReference type="PANTHER" id="PTHR24221:SF654">
    <property type="entry name" value="ATP-BINDING CASSETTE SUB-FAMILY B MEMBER 6"/>
    <property type="match status" value="1"/>
</dbReference>
<evidence type="ECO:0000259" key="9">
    <source>
        <dbReference type="PROSITE" id="PS50893"/>
    </source>
</evidence>
<feature type="transmembrane region" description="Helical" evidence="8">
    <location>
        <begin position="131"/>
        <end position="153"/>
    </location>
</feature>
<keyword evidence="2" id="KW-1003">Cell membrane</keyword>
<keyword evidence="5 11" id="KW-0067">ATP-binding</keyword>
<name>A0ABT3KYD5_9BURK</name>
<evidence type="ECO:0000256" key="8">
    <source>
        <dbReference type="SAM" id="Phobius"/>
    </source>
</evidence>
<evidence type="ECO:0000256" key="4">
    <source>
        <dbReference type="ARBA" id="ARBA00022741"/>
    </source>
</evidence>
<dbReference type="Gene3D" id="3.40.50.300">
    <property type="entry name" value="P-loop containing nucleotide triphosphate hydrolases"/>
    <property type="match status" value="1"/>
</dbReference>
<dbReference type="InterPro" id="IPR036640">
    <property type="entry name" value="ABC1_TM_sf"/>
</dbReference>
<dbReference type="InterPro" id="IPR003439">
    <property type="entry name" value="ABC_transporter-like_ATP-bd"/>
</dbReference>
<evidence type="ECO:0000256" key="5">
    <source>
        <dbReference type="ARBA" id="ARBA00022840"/>
    </source>
</evidence>
<dbReference type="SUPFAM" id="SSF52540">
    <property type="entry name" value="P-loop containing nucleoside triphosphate hydrolases"/>
    <property type="match status" value="1"/>
</dbReference>
<evidence type="ECO:0000256" key="2">
    <source>
        <dbReference type="ARBA" id="ARBA00022475"/>
    </source>
</evidence>
<dbReference type="Pfam" id="PF00005">
    <property type="entry name" value="ABC_tran"/>
    <property type="match status" value="1"/>
</dbReference>
<evidence type="ECO:0000256" key="1">
    <source>
        <dbReference type="ARBA" id="ARBA00004651"/>
    </source>
</evidence>